<comment type="caution">
    <text evidence="1">The sequence shown here is derived from an EMBL/GenBank/DDBJ whole genome shotgun (WGS) entry which is preliminary data.</text>
</comment>
<organism evidence="1 2">
    <name type="scientific">Mugilogobius chulae</name>
    <name type="common">yellowstripe goby</name>
    <dbReference type="NCBI Taxonomy" id="88201"/>
    <lineage>
        <taxon>Eukaryota</taxon>
        <taxon>Metazoa</taxon>
        <taxon>Chordata</taxon>
        <taxon>Craniata</taxon>
        <taxon>Vertebrata</taxon>
        <taxon>Euteleostomi</taxon>
        <taxon>Actinopterygii</taxon>
        <taxon>Neopterygii</taxon>
        <taxon>Teleostei</taxon>
        <taxon>Neoteleostei</taxon>
        <taxon>Acanthomorphata</taxon>
        <taxon>Gobiaria</taxon>
        <taxon>Gobiiformes</taxon>
        <taxon>Gobioidei</taxon>
        <taxon>Gobiidae</taxon>
        <taxon>Gobionellinae</taxon>
        <taxon>Mugilogobius</taxon>
    </lineage>
</organism>
<dbReference type="Proteomes" id="UP001460270">
    <property type="component" value="Unassembled WGS sequence"/>
</dbReference>
<accession>A0AAW0MJW1</accession>
<feature type="non-terminal residue" evidence="1">
    <location>
        <position position="1"/>
    </location>
</feature>
<keyword evidence="2" id="KW-1185">Reference proteome</keyword>
<evidence type="ECO:0000313" key="2">
    <source>
        <dbReference type="Proteomes" id="UP001460270"/>
    </source>
</evidence>
<gene>
    <name evidence="1" type="ORF">WMY93_033849</name>
</gene>
<dbReference type="AlphaFoldDB" id="A0AAW0MJW1"/>
<name>A0AAW0MJW1_9GOBI</name>
<protein>
    <submittedName>
        <fullName evidence="1">Uncharacterized protein</fullName>
    </submittedName>
</protein>
<evidence type="ECO:0000313" key="1">
    <source>
        <dbReference type="EMBL" id="KAK7879443.1"/>
    </source>
</evidence>
<dbReference type="EMBL" id="JBBPFD010000269">
    <property type="protein sequence ID" value="KAK7879443.1"/>
    <property type="molecule type" value="Genomic_DNA"/>
</dbReference>
<proteinExistence type="predicted"/>
<sequence length="270" mass="31212">SRYYGSVFMGHSRAEDMLEHFNEGIKDLDLNKLLSVSMDEPNVKWEFIELLQDQIQDQCAGAQLEIVVLRALHNIFDGAPARWEDFLAITKLLWSSLPLKSGSTHCFIFTTACLDPLIMAKFHFFLSVSKNFQPFLLKFQNDVPMIPFLGRDLEELIKSLLRRFIKRETLEISSMKLVKLDVTDQNLWVNPKNVDLGMGATAAIKEHVLLGSQRDAQRARICISKMKSLILKMIHRKKLEEEFLLEMKSFSSLRLFSSWRPETVVSYLQL</sequence>
<reference evidence="2" key="1">
    <citation type="submission" date="2024-04" db="EMBL/GenBank/DDBJ databases">
        <title>Salinicola lusitanus LLJ914,a marine bacterium isolated from the Okinawa Trough.</title>
        <authorList>
            <person name="Li J."/>
        </authorList>
    </citation>
    <scope>NUCLEOTIDE SEQUENCE [LARGE SCALE GENOMIC DNA]</scope>
</reference>